<dbReference type="SUPFAM" id="SSF53335">
    <property type="entry name" value="S-adenosyl-L-methionine-dependent methyltransferases"/>
    <property type="match status" value="1"/>
</dbReference>
<organism evidence="3">
    <name type="scientific">marine metagenome</name>
    <dbReference type="NCBI Taxonomy" id="408172"/>
    <lineage>
        <taxon>unclassified sequences</taxon>
        <taxon>metagenomes</taxon>
        <taxon>ecological metagenomes</taxon>
    </lineage>
</organism>
<dbReference type="InterPro" id="IPR007072">
    <property type="entry name" value="RNMT_CmcI"/>
</dbReference>
<protein>
    <recommendedName>
        <fullName evidence="4">Rhamnosyl O-methyltransferase</fullName>
    </recommendedName>
</protein>
<dbReference type="Pfam" id="PF04989">
    <property type="entry name" value="RMNT_CmcI"/>
    <property type="match status" value="1"/>
</dbReference>
<gene>
    <name evidence="3" type="ORF">METZ01_LOCUS129362</name>
</gene>
<dbReference type="AlphaFoldDB" id="A0A381YHE8"/>
<dbReference type="Gene3D" id="3.40.50.150">
    <property type="entry name" value="Vaccinia Virus protein VP39"/>
    <property type="match status" value="1"/>
</dbReference>
<dbReference type="PANTHER" id="PTHR40048">
    <property type="entry name" value="RHAMNOSYL O-METHYLTRANSFERASE"/>
    <property type="match status" value="1"/>
</dbReference>
<dbReference type="GO" id="GO:0008610">
    <property type="term" value="P:lipid biosynthetic process"/>
    <property type="evidence" value="ECO:0007669"/>
    <property type="project" value="InterPro"/>
</dbReference>
<dbReference type="EMBL" id="UINC01018256">
    <property type="protein sequence ID" value="SVA76508.1"/>
    <property type="molecule type" value="Genomic_DNA"/>
</dbReference>
<evidence type="ECO:0000313" key="3">
    <source>
        <dbReference type="EMBL" id="SVA76508.1"/>
    </source>
</evidence>
<dbReference type="PANTHER" id="PTHR40048:SF1">
    <property type="entry name" value="RHAMNOSYL O-METHYLTRANSFERASE"/>
    <property type="match status" value="1"/>
</dbReference>
<sequence>MYGDSELRNDAFDVQVRGDKYKWIHQTRWEGFPALQLPQDLFTIADIVHRTQPKTIIELGVAWGGTTLFLESLANHLVVGVDQYLPSHLIGAAKKRNIELIQGDTVASFDAVKKFAGNGNCLIILDSMHTEEHVLAELETYHTLSHPGDYIVVCDTLINNPNYSVGRERPWGKDNNPYTALCKFLGEHEDFVLDKNIEKRLLMSCQPNGYIYRK</sequence>
<keyword evidence="2" id="KW-0808">Transferase</keyword>
<dbReference type="GO" id="GO:0032259">
    <property type="term" value="P:methylation"/>
    <property type="evidence" value="ECO:0007669"/>
    <property type="project" value="UniProtKB-KW"/>
</dbReference>
<proteinExistence type="predicted"/>
<evidence type="ECO:0000256" key="2">
    <source>
        <dbReference type="ARBA" id="ARBA00022679"/>
    </source>
</evidence>
<keyword evidence="1" id="KW-0489">Methyltransferase</keyword>
<dbReference type="CDD" id="cd02440">
    <property type="entry name" value="AdoMet_MTases"/>
    <property type="match status" value="1"/>
</dbReference>
<reference evidence="3" key="1">
    <citation type="submission" date="2018-05" db="EMBL/GenBank/DDBJ databases">
        <authorList>
            <person name="Lanie J.A."/>
            <person name="Ng W.-L."/>
            <person name="Kazmierczak K.M."/>
            <person name="Andrzejewski T.M."/>
            <person name="Davidsen T.M."/>
            <person name="Wayne K.J."/>
            <person name="Tettelin H."/>
            <person name="Glass J.I."/>
            <person name="Rusch D."/>
            <person name="Podicherti R."/>
            <person name="Tsui H.-C.T."/>
            <person name="Winkler M.E."/>
        </authorList>
    </citation>
    <scope>NUCLEOTIDE SEQUENCE</scope>
</reference>
<name>A0A381YHE8_9ZZZZ</name>
<dbReference type="GO" id="GO:0008168">
    <property type="term" value="F:methyltransferase activity"/>
    <property type="evidence" value="ECO:0007669"/>
    <property type="project" value="UniProtKB-KW"/>
</dbReference>
<accession>A0A381YHE8</accession>
<dbReference type="InterPro" id="IPR029063">
    <property type="entry name" value="SAM-dependent_MTases_sf"/>
</dbReference>
<evidence type="ECO:0008006" key="4">
    <source>
        <dbReference type="Google" id="ProtNLM"/>
    </source>
</evidence>
<evidence type="ECO:0000256" key="1">
    <source>
        <dbReference type="ARBA" id="ARBA00022603"/>
    </source>
</evidence>
<dbReference type="GO" id="GO:0005886">
    <property type="term" value="C:plasma membrane"/>
    <property type="evidence" value="ECO:0007669"/>
    <property type="project" value="TreeGrafter"/>
</dbReference>